<dbReference type="AlphaFoldDB" id="A0A284VT60"/>
<dbReference type="EMBL" id="FZMP01000219">
    <property type="protein sequence ID" value="SNQ62377.1"/>
    <property type="molecule type" value="Genomic_DNA"/>
</dbReference>
<organism evidence="1 2">
    <name type="scientific">Candidatus Methanoperedens nitratireducens</name>
    <dbReference type="NCBI Taxonomy" id="1392998"/>
    <lineage>
        <taxon>Archaea</taxon>
        <taxon>Methanobacteriati</taxon>
        <taxon>Methanobacteriota</taxon>
        <taxon>Stenosarchaea group</taxon>
        <taxon>Methanomicrobia</taxon>
        <taxon>Methanosarcinales</taxon>
        <taxon>ANME-2 cluster</taxon>
        <taxon>Candidatus Methanoperedentaceae</taxon>
        <taxon>Candidatus Methanoperedens</taxon>
    </lineage>
</organism>
<keyword evidence="2" id="KW-1185">Reference proteome</keyword>
<proteinExistence type="predicted"/>
<dbReference type="Proteomes" id="UP000218615">
    <property type="component" value="Unassembled WGS sequence"/>
</dbReference>
<evidence type="ECO:0000313" key="2">
    <source>
        <dbReference type="Proteomes" id="UP000218615"/>
    </source>
</evidence>
<sequence>MELLSRHSTNFTYRYGTIKKNANTMINFTHIIAGGSGKNSGYRFLTNSILGDIKRVFVFELK</sequence>
<gene>
    <name evidence="1" type="ORF">MNV_700031</name>
</gene>
<reference evidence="2" key="1">
    <citation type="submission" date="2017-06" db="EMBL/GenBank/DDBJ databases">
        <authorList>
            <person name="Cremers G."/>
        </authorList>
    </citation>
    <scope>NUCLEOTIDE SEQUENCE [LARGE SCALE GENOMIC DNA]</scope>
</reference>
<protein>
    <submittedName>
        <fullName evidence="1">Uncharacterized protein</fullName>
    </submittedName>
</protein>
<name>A0A284VT60_9EURY</name>
<evidence type="ECO:0000313" key="1">
    <source>
        <dbReference type="EMBL" id="SNQ62377.1"/>
    </source>
</evidence>
<accession>A0A284VT60</accession>
<dbReference type="RefSeq" id="WP_143311857.1">
    <property type="nucleotide sequence ID" value="NZ_FZMP01000219.1"/>
</dbReference>